<evidence type="ECO:0000256" key="5">
    <source>
        <dbReference type="ARBA" id="ARBA00022670"/>
    </source>
</evidence>
<keyword evidence="5 11" id="KW-0645">Protease</keyword>
<evidence type="ECO:0000256" key="10">
    <source>
        <dbReference type="ARBA" id="ARBA00037399"/>
    </source>
</evidence>
<protein>
    <recommendedName>
        <fullName evidence="11">Carboxypeptidase</fullName>
        <ecNumber evidence="11">3.4.16.-</ecNumber>
    </recommendedName>
</protein>
<keyword evidence="3" id="KW-0964">Secreted</keyword>
<dbReference type="PANTHER" id="PTHR11802">
    <property type="entry name" value="SERINE PROTEASE FAMILY S10 SERINE CARBOXYPEPTIDASE"/>
    <property type="match status" value="1"/>
</dbReference>
<evidence type="ECO:0000256" key="6">
    <source>
        <dbReference type="ARBA" id="ARBA00022729"/>
    </source>
</evidence>
<dbReference type="InterPro" id="IPR018202">
    <property type="entry name" value="Ser_caboxypep_ser_AS"/>
</dbReference>
<evidence type="ECO:0000313" key="12">
    <source>
        <dbReference type="EMBL" id="KAH8489781.1"/>
    </source>
</evidence>
<reference evidence="12" key="1">
    <citation type="journal article" date="2021" name="J. Hered.">
        <title>Genome Assembly of Salicaceae Populus deltoides (Eastern Cottonwood) I-69 Based on Nanopore Sequencing and Hi-C Technologies.</title>
        <authorList>
            <person name="Bai S."/>
            <person name="Wu H."/>
            <person name="Zhang J."/>
            <person name="Pan Z."/>
            <person name="Zhao W."/>
            <person name="Li Z."/>
            <person name="Tong C."/>
        </authorList>
    </citation>
    <scope>NUCLEOTIDE SEQUENCE</scope>
    <source>
        <tissue evidence="12">Leaf</tissue>
    </source>
</reference>
<keyword evidence="6 11" id="KW-0732">Signal</keyword>
<dbReference type="Pfam" id="PF00450">
    <property type="entry name" value="Peptidase_S10"/>
    <property type="match status" value="1"/>
</dbReference>
<dbReference type="PRINTS" id="PR00724">
    <property type="entry name" value="CRBOXYPTASEC"/>
</dbReference>
<keyword evidence="4 11" id="KW-0121">Carboxypeptidase</keyword>
<dbReference type="GO" id="GO:0016747">
    <property type="term" value="F:acyltransferase activity, transferring groups other than amino-acyl groups"/>
    <property type="evidence" value="ECO:0007669"/>
    <property type="project" value="TreeGrafter"/>
</dbReference>
<comment type="function">
    <text evidence="10">Probable carboxypeptidase.</text>
</comment>
<evidence type="ECO:0000313" key="13">
    <source>
        <dbReference type="Proteomes" id="UP000807159"/>
    </source>
</evidence>
<comment type="similarity">
    <text evidence="2 11">Belongs to the peptidase S10 family.</text>
</comment>
<accession>A0A8T2XCB1</accession>
<dbReference type="InterPro" id="IPR029058">
    <property type="entry name" value="AB_hydrolase_fold"/>
</dbReference>
<dbReference type="Gene3D" id="6.10.250.940">
    <property type="match status" value="1"/>
</dbReference>
<evidence type="ECO:0000256" key="7">
    <source>
        <dbReference type="ARBA" id="ARBA00022801"/>
    </source>
</evidence>
<dbReference type="GO" id="GO:0004185">
    <property type="term" value="F:serine-type carboxypeptidase activity"/>
    <property type="evidence" value="ECO:0007669"/>
    <property type="project" value="UniProtKB-UniRule"/>
</dbReference>
<organism evidence="12 13">
    <name type="scientific">Populus deltoides</name>
    <name type="common">Eastern poplar</name>
    <name type="synonym">Eastern cottonwood</name>
    <dbReference type="NCBI Taxonomy" id="3696"/>
    <lineage>
        <taxon>Eukaryota</taxon>
        <taxon>Viridiplantae</taxon>
        <taxon>Streptophyta</taxon>
        <taxon>Embryophyta</taxon>
        <taxon>Tracheophyta</taxon>
        <taxon>Spermatophyta</taxon>
        <taxon>Magnoliopsida</taxon>
        <taxon>eudicotyledons</taxon>
        <taxon>Gunneridae</taxon>
        <taxon>Pentapetalae</taxon>
        <taxon>rosids</taxon>
        <taxon>fabids</taxon>
        <taxon>Malpighiales</taxon>
        <taxon>Salicaceae</taxon>
        <taxon>Saliceae</taxon>
        <taxon>Populus</taxon>
    </lineage>
</organism>
<feature type="signal peptide" evidence="11">
    <location>
        <begin position="1"/>
        <end position="24"/>
    </location>
</feature>
<dbReference type="PANTHER" id="PTHR11802:SF254">
    <property type="entry name" value="SERINE CARBOXYPEPTIDASE-LIKE 20"/>
    <property type="match status" value="1"/>
</dbReference>
<sequence length="481" mass="54161">MAKSGPILYRIFFMLLSFVLLTHSAPETALVTQLPGFSGTFPSKHYSGYVAIDESQGKRLFYYFVESERNPSKDPVVLWLNGGPGCSSFDGFVYEHGPFNFEAAETKGDLPKLHLNPYSWSKVSSVLYLDSPAGVGLSYSKNETDYITGDTKTASDSHAFLLKWFELYPEFLSNPFFISGESYAGIYVPTLAYEVVKGLDAGVKPILNFKGYLVGNGVTDEEFDGNALVPFAHGMGLIPDELFEEVTKECTGNFYNPLGETCESKLQKVYKDVEGLNIYDILEPCYHGSNIREVTDDRIRLPSSFRQLGETERPLPVRKRMFGRAWPLRAPVRPGIVPTWPQLLDGESVPCTDDEVATSWLNNEAVRKAIHSELESVSGTWELCTDRIRFHHDAGSMIKYHRNLTLRGFRALIFSGDHDMCVPYTGSEAWTRSMGYDIVDEWRPWTSNGQVAGYFICSSSSFGKDKPFLAFEFQLMRLIFQ</sequence>
<keyword evidence="7 11" id="KW-0378">Hydrolase</keyword>
<dbReference type="EMBL" id="JACEGQ020000014">
    <property type="protein sequence ID" value="KAH8489781.1"/>
    <property type="molecule type" value="Genomic_DNA"/>
</dbReference>
<dbReference type="GO" id="GO:0006508">
    <property type="term" value="P:proteolysis"/>
    <property type="evidence" value="ECO:0007669"/>
    <property type="project" value="UniProtKB-KW"/>
</dbReference>
<evidence type="ECO:0000256" key="9">
    <source>
        <dbReference type="ARBA" id="ARBA00023180"/>
    </source>
</evidence>
<dbReference type="SUPFAM" id="SSF53474">
    <property type="entry name" value="alpha/beta-Hydrolases"/>
    <property type="match status" value="1"/>
</dbReference>
<dbReference type="Gene3D" id="3.40.50.1820">
    <property type="entry name" value="alpha/beta hydrolase"/>
    <property type="match status" value="1"/>
</dbReference>
<keyword evidence="9" id="KW-0325">Glycoprotein</keyword>
<evidence type="ECO:0000256" key="3">
    <source>
        <dbReference type="ARBA" id="ARBA00022525"/>
    </source>
</evidence>
<gene>
    <name evidence="12" type="ORF">H0E87_025121</name>
</gene>
<dbReference type="FunFam" id="3.40.50.1820:FF:000143">
    <property type="entry name" value="Carboxypeptidase"/>
    <property type="match status" value="1"/>
</dbReference>
<keyword evidence="13" id="KW-1185">Reference proteome</keyword>
<evidence type="ECO:0000256" key="11">
    <source>
        <dbReference type="RuleBase" id="RU361156"/>
    </source>
</evidence>
<comment type="subcellular location">
    <subcellularLocation>
        <location evidence="1">Secreted</location>
    </subcellularLocation>
</comment>
<evidence type="ECO:0000256" key="4">
    <source>
        <dbReference type="ARBA" id="ARBA00022645"/>
    </source>
</evidence>
<dbReference type="AlphaFoldDB" id="A0A8T2XCB1"/>
<name>A0A8T2XCB1_POPDE</name>
<evidence type="ECO:0000256" key="2">
    <source>
        <dbReference type="ARBA" id="ARBA00009431"/>
    </source>
</evidence>
<dbReference type="Proteomes" id="UP000807159">
    <property type="component" value="Chromosome 14"/>
</dbReference>
<proteinExistence type="inferred from homology"/>
<dbReference type="PROSITE" id="PS00131">
    <property type="entry name" value="CARBOXYPEPT_SER_SER"/>
    <property type="match status" value="1"/>
</dbReference>
<evidence type="ECO:0000256" key="8">
    <source>
        <dbReference type="ARBA" id="ARBA00023157"/>
    </source>
</evidence>
<dbReference type="InterPro" id="IPR001563">
    <property type="entry name" value="Peptidase_S10"/>
</dbReference>
<keyword evidence="8" id="KW-1015">Disulfide bond</keyword>
<evidence type="ECO:0000256" key="1">
    <source>
        <dbReference type="ARBA" id="ARBA00004613"/>
    </source>
</evidence>
<dbReference type="EC" id="3.4.16.-" evidence="11"/>
<comment type="caution">
    <text evidence="12">The sequence shown here is derived from an EMBL/GenBank/DDBJ whole genome shotgun (WGS) entry which is preliminary data.</text>
</comment>
<dbReference type="Gene3D" id="3.40.50.11320">
    <property type="match status" value="1"/>
</dbReference>
<dbReference type="GO" id="GO:0005576">
    <property type="term" value="C:extracellular region"/>
    <property type="evidence" value="ECO:0007669"/>
    <property type="project" value="UniProtKB-SubCell"/>
</dbReference>
<dbReference type="GO" id="GO:0019748">
    <property type="term" value="P:secondary metabolic process"/>
    <property type="evidence" value="ECO:0007669"/>
    <property type="project" value="TreeGrafter"/>
</dbReference>
<feature type="chain" id="PRO_5035964078" description="Carboxypeptidase" evidence="11">
    <location>
        <begin position="25"/>
        <end position="481"/>
    </location>
</feature>